<dbReference type="PROSITE" id="PS50095">
    <property type="entry name" value="PLAT"/>
    <property type="match status" value="2"/>
</dbReference>
<evidence type="ECO:0000256" key="2">
    <source>
        <dbReference type="SAM" id="MobiDB-lite"/>
    </source>
</evidence>
<evidence type="ECO:0000256" key="1">
    <source>
        <dbReference type="PROSITE-ProRule" id="PRU00152"/>
    </source>
</evidence>
<gene>
    <name evidence="4" type="ORF">CUNI_LOCUS10564</name>
</gene>
<name>A0A8S3ZD71_9EUPU</name>
<evidence type="ECO:0000259" key="3">
    <source>
        <dbReference type="PROSITE" id="PS50095"/>
    </source>
</evidence>
<proteinExistence type="predicted"/>
<feature type="domain" description="PLAT" evidence="3">
    <location>
        <begin position="120"/>
        <end position="187"/>
    </location>
</feature>
<comment type="caution">
    <text evidence="4">The sequence shown here is derived from an EMBL/GenBank/DDBJ whole genome shotgun (WGS) entry which is preliminary data.</text>
</comment>
<dbReference type="PANTHER" id="PTHR45901:SF3">
    <property type="entry name" value="LIPOXYGENASE HOMOLOGY DOMAIN-CONTAINING PROTEIN 1"/>
    <property type="match status" value="1"/>
</dbReference>
<feature type="compositionally biased region" description="Polar residues" evidence="2">
    <location>
        <begin position="92"/>
        <end position="110"/>
    </location>
</feature>
<dbReference type="Gene3D" id="2.40.180.10">
    <property type="entry name" value="Catalase core domain"/>
    <property type="match status" value="1"/>
</dbReference>
<feature type="region of interest" description="Disordered" evidence="2">
    <location>
        <begin position="92"/>
        <end position="140"/>
    </location>
</feature>
<feature type="non-terminal residue" evidence="4">
    <location>
        <position position="1"/>
    </location>
</feature>
<reference evidence="4" key="1">
    <citation type="submission" date="2021-04" db="EMBL/GenBank/DDBJ databases">
        <authorList>
            <consortium name="Molecular Ecology Group"/>
        </authorList>
    </citation>
    <scope>NUCLEOTIDE SEQUENCE</scope>
</reference>
<dbReference type="SUPFAM" id="SSF49723">
    <property type="entry name" value="Lipase/lipooxygenase domain (PLAT/LH2 domain)"/>
    <property type="match status" value="2"/>
</dbReference>
<evidence type="ECO:0000313" key="4">
    <source>
        <dbReference type="EMBL" id="CAG5125006.1"/>
    </source>
</evidence>
<feature type="domain" description="PLAT" evidence="3">
    <location>
        <begin position="1"/>
        <end position="66"/>
    </location>
</feature>
<evidence type="ECO:0000313" key="5">
    <source>
        <dbReference type="Proteomes" id="UP000678393"/>
    </source>
</evidence>
<sequence length="187" mass="21032">MDRFVLEAIDLGKLYKMKIRHDNSLINPAWFLDRVEVSDGRDKYVFHCERWLAKNKEDGKIERTLYVKGYDGDMSSSTGTLRSQRFEGSVASLNSMGTSPRPSGRQQAASKENIPEGPTIPYTVKVSTGDGEDNGTDSNVWIRIHGPGKKQTGRKFLELVQQERFEPSSVETFSIEGVDVGEIRSIE</sequence>
<dbReference type="EMBL" id="CAJHNH020001927">
    <property type="protein sequence ID" value="CAG5125006.1"/>
    <property type="molecule type" value="Genomic_DNA"/>
</dbReference>
<dbReference type="InterPro" id="IPR036392">
    <property type="entry name" value="PLAT/LH2_dom_sf"/>
</dbReference>
<dbReference type="AlphaFoldDB" id="A0A8S3ZD71"/>
<dbReference type="PANTHER" id="PTHR45901">
    <property type="entry name" value="PROTEIN CBG12474"/>
    <property type="match status" value="1"/>
</dbReference>
<dbReference type="Gene3D" id="2.60.60.20">
    <property type="entry name" value="PLAT/LH2 domain"/>
    <property type="match status" value="1"/>
</dbReference>
<dbReference type="Proteomes" id="UP000678393">
    <property type="component" value="Unassembled WGS sequence"/>
</dbReference>
<dbReference type="Pfam" id="PF01477">
    <property type="entry name" value="PLAT"/>
    <property type="match status" value="2"/>
</dbReference>
<dbReference type="InterPro" id="IPR052970">
    <property type="entry name" value="Inner_ear_hair_cell_LOXHD"/>
</dbReference>
<comment type="caution">
    <text evidence="1">Lacks conserved residue(s) required for the propagation of feature annotation.</text>
</comment>
<accession>A0A8S3ZD71</accession>
<keyword evidence="5" id="KW-1185">Reference proteome</keyword>
<protein>
    <recommendedName>
        <fullName evidence="3">PLAT domain-containing protein</fullName>
    </recommendedName>
</protein>
<dbReference type="OrthoDB" id="5322100at2759"/>
<organism evidence="4 5">
    <name type="scientific">Candidula unifasciata</name>
    <dbReference type="NCBI Taxonomy" id="100452"/>
    <lineage>
        <taxon>Eukaryota</taxon>
        <taxon>Metazoa</taxon>
        <taxon>Spiralia</taxon>
        <taxon>Lophotrochozoa</taxon>
        <taxon>Mollusca</taxon>
        <taxon>Gastropoda</taxon>
        <taxon>Heterobranchia</taxon>
        <taxon>Euthyneura</taxon>
        <taxon>Panpulmonata</taxon>
        <taxon>Eupulmonata</taxon>
        <taxon>Stylommatophora</taxon>
        <taxon>Helicina</taxon>
        <taxon>Helicoidea</taxon>
        <taxon>Geomitridae</taxon>
        <taxon>Candidula</taxon>
    </lineage>
</organism>
<dbReference type="InterPro" id="IPR001024">
    <property type="entry name" value="PLAT/LH2_dom"/>
</dbReference>